<dbReference type="InterPro" id="IPR025554">
    <property type="entry name" value="DUF4140"/>
</dbReference>
<dbReference type="Pfam" id="PF13598">
    <property type="entry name" value="DUF4139"/>
    <property type="match status" value="1"/>
</dbReference>
<evidence type="ECO:0000256" key="1">
    <source>
        <dbReference type="SAM" id="Coils"/>
    </source>
</evidence>
<organism evidence="4 5">
    <name type="scientific">Roseobacter litoralis (strain ATCC 49566 / DSM 6996 / JCM 21268 / NBRC 15278 / OCh 149)</name>
    <dbReference type="NCBI Taxonomy" id="391595"/>
    <lineage>
        <taxon>Bacteria</taxon>
        <taxon>Pseudomonadati</taxon>
        <taxon>Pseudomonadota</taxon>
        <taxon>Alphaproteobacteria</taxon>
        <taxon>Rhodobacterales</taxon>
        <taxon>Roseobacteraceae</taxon>
        <taxon>Roseobacter</taxon>
    </lineage>
</organism>
<dbReference type="HOGENOM" id="CLU_010457_3_1_5"/>
<dbReference type="PANTHER" id="PTHR31005">
    <property type="entry name" value="DUF4139 DOMAIN-CONTAINING PROTEIN"/>
    <property type="match status" value="1"/>
</dbReference>
<keyword evidence="5" id="KW-1185">Reference proteome</keyword>
<proteinExistence type="predicted"/>
<dbReference type="Pfam" id="PF13600">
    <property type="entry name" value="DUF4140"/>
    <property type="match status" value="1"/>
</dbReference>
<name>F7ZG90_ROSLO</name>
<dbReference type="RefSeq" id="WP_013962735.1">
    <property type="nucleotide sequence ID" value="NC_015730.1"/>
</dbReference>
<dbReference type="EMBL" id="CP002623">
    <property type="protein sequence ID" value="AEI94821.1"/>
    <property type="molecule type" value="Genomic_DNA"/>
</dbReference>
<feature type="coiled-coil region" evidence="1">
    <location>
        <begin position="178"/>
        <end position="205"/>
    </location>
</feature>
<evidence type="ECO:0000259" key="3">
    <source>
        <dbReference type="Pfam" id="PF13600"/>
    </source>
</evidence>
<gene>
    <name evidence="4" type="ordered locus">RLO149_c028610</name>
</gene>
<dbReference type="OrthoDB" id="580912at2"/>
<evidence type="ECO:0008006" key="6">
    <source>
        <dbReference type="Google" id="ProtNLM"/>
    </source>
</evidence>
<dbReference type="Proteomes" id="UP000001353">
    <property type="component" value="Chromosome"/>
</dbReference>
<evidence type="ECO:0000259" key="2">
    <source>
        <dbReference type="Pfam" id="PF13598"/>
    </source>
</evidence>
<dbReference type="KEGG" id="rli:RLO149_c028610"/>
<dbReference type="NCBIfam" id="TIGR02231">
    <property type="entry name" value="mucoidy inhibitor MuiA family protein"/>
    <property type="match status" value="1"/>
</dbReference>
<feature type="domain" description="DUF4140" evidence="3">
    <location>
        <begin position="31"/>
        <end position="125"/>
    </location>
</feature>
<evidence type="ECO:0000313" key="5">
    <source>
        <dbReference type="Proteomes" id="UP000001353"/>
    </source>
</evidence>
<feature type="domain" description="DUF4139" evidence="2">
    <location>
        <begin position="226"/>
        <end position="533"/>
    </location>
</feature>
<evidence type="ECO:0000313" key="4">
    <source>
        <dbReference type="EMBL" id="AEI94821.1"/>
    </source>
</evidence>
<accession>F7ZG90</accession>
<dbReference type="PANTHER" id="PTHR31005:SF8">
    <property type="entry name" value="DUF4139 DOMAIN-CONTAINING PROTEIN"/>
    <property type="match status" value="1"/>
</dbReference>
<dbReference type="InterPro" id="IPR037291">
    <property type="entry name" value="DUF4139"/>
</dbReference>
<dbReference type="InterPro" id="IPR011935">
    <property type="entry name" value="CHP02231"/>
</dbReference>
<dbReference type="AlphaFoldDB" id="F7ZG90"/>
<reference evidence="4 5" key="1">
    <citation type="journal article" date="2011" name="BMC Genomics">
        <title>Comparative genome analysis and genome-guided physiological analysis of Roseobacter litoralis.</title>
        <authorList>
            <person name="Kalhoefer D."/>
            <person name="Thole S."/>
            <person name="Voget S."/>
            <person name="Lehmann R."/>
            <person name="Liesegang H."/>
            <person name="Wollher A."/>
            <person name="Daniel R."/>
            <person name="Simon M."/>
            <person name="Brinkhoff T."/>
        </authorList>
    </citation>
    <scope>NUCLEOTIDE SEQUENCE [LARGE SCALE GENOMIC DNA]</scope>
    <source>
        <strain evidence="5">ATCC 49566 / DSM 6996 / JCM 21268 / NBRC 15278 / OCh 149</strain>
    </source>
</reference>
<dbReference type="eggNOG" id="COG5316">
    <property type="taxonomic scope" value="Bacteria"/>
</dbReference>
<sequence>MKNRVLSSVLVCVASPVFCETYVITSAPSSVIVYLEGAKVTRNLTVELPAGRHDVVLPDLPPELEYQLPQIAVTNAVLGPVSVRNDALPPLSEEDTDDIASAREQLMIAQTNLADHEDQEARVMSAAEAAEMQIEFLKALARNEGLSSDAGDLNEIAVMVGEQTQRARQQILDAEKAIRGMLKAREVLEEAVEDAEEALAALLTSDEDRFQAAVTLSTDTAATAELSVSYFVSASWEPLYDVTLSTAETAQISIRRGAAIEQSSGEDWNDVEVRLSTLSVSKKLKPSRVFPRKVVAVDPAPPAQSLDRSSMLLAEPIVEAPVIVEEVAAAIYDGPGVTYDVLARLTVANDVDAARIALDTITLPAEVFARAVPLRDETAYLMARFKNTSDEPFFASNETFFSVDNQFVGLSDMPEIPAGDEGVLAFGPIEDLRLDLEVLDRSDGDSGILNRSNVRDEETRITVTNLGDQSYSLELIGQVPYSEQEELQITFTADPEPTEQNYDFMRGILKWELEVVPNDEIVISVSQKVRWPEGLLLK</sequence>
<protein>
    <recommendedName>
        <fullName evidence="6">DUF4139 domain-containing protein</fullName>
    </recommendedName>
</protein>
<keyword evidence="1" id="KW-0175">Coiled coil</keyword>